<protein>
    <recommendedName>
        <fullName evidence="4">Integrase catalytic domain-containing protein</fullName>
    </recommendedName>
</protein>
<dbReference type="InterPro" id="IPR041577">
    <property type="entry name" value="RT_RNaseH_2"/>
</dbReference>
<evidence type="ECO:0000256" key="2">
    <source>
        <dbReference type="SAM" id="Coils"/>
    </source>
</evidence>
<gene>
    <name evidence="5" type="ORF">V1264_008436</name>
</gene>
<comment type="caution">
    <text evidence="5">The sequence shown here is derived from an EMBL/GenBank/DDBJ whole genome shotgun (WGS) entry which is preliminary data.</text>
</comment>
<reference evidence="5 6" key="1">
    <citation type="submission" date="2024-02" db="EMBL/GenBank/DDBJ databases">
        <title>Chromosome-scale genome assembly of the rough periwinkle Littorina saxatilis.</title>
        <authorList>
            <person name="De Jode A."/>
            <person name="Faria R."/>
            <person name="Formenti G."/>
            <person name="Sims Y."/>
            <person name="Smith T.P."/>
            <person name="Tracey A."/>
            <person name="Wood J.M.D."/>
            <person name="Zagrodzka Z.B."/>
            <person name="Johannesson K."/>
            <person name="Butlin R.K."/>
            <person name="Leder E.H."/>
        </authorList>
    </citation>
    <scope>NUCLEOTIDE SEQUENCE [LARGE SCALE GENOMIC DNA]</scope>
    <source>
        <strain evidence="5">Snail1</strain>
        <tissue evidence="5">Muscle</tissue>
    </source>
</reference>
<sequence length="1425" mass="161010">MTETEQLITLLREQLEQQQRQHKEDMEQQMHQMEMMMKVFSGAAASAREESYDDPSASNLRFPITTQAAAIPSFVAFDATSELWPDYWSRFCTFVVANSVPEQRKAQVFLTNQTATVYKQLANLATQQNPPKDINSLTMDEIVKFMKEQFDPKLFIVRERFKFWSDMKRKPGETLQELAARIRQDAATCDFPSIKNPQDEALRQRFICSVNNEAVLKALFKIKDTELDFARAVQVAIETEDAAKVAKETVYGSKTMPVNKVHQNKTTGPRKNHKQSNSTDRKCYLCGKAHKATDCPYKEAKCRYCDVTGHLEAVCRKKQHQNRERHSQASVKRVTKAELVNAILGEVPQDTPRLDVPITIQDRQFTMELDTATTGNFVSLPVWRQLGKPKLDDVTHRYESASKHDLPVLGTFMGQTKDPVTGKQSSIPYIVTKIPHLNLLGRNAIQTLGISVDNALGLRSIESHAKSEGAKPTHPATSNAPYAALQRDCHRLSDKFPNLFKQELGCLKDFELDVKFKSDAKPVFHTARPVPFALRDDLAKGYEEGIAKGVWKPVQFNEYGTPVVPIRKAQTSGTLKPKLRICGDYSVGINDQLEDHRHPMPLPEELMQKLGGGFGYTKIDLADAYNQIKLAPESQRRLALSTHRGVLLQQRLPFGIKSAPGYFQEIMENLTCDLPGVAAFQDDILVSGKDANDHLSNLERLLTRLNDKGLRCRREKCKFAQASVEYLGHTLSAEGISKGSKVEAVLKMPAPTDVSSLKSFLGSVQFYGKFIPNLASMAEPLYRLTKKANPWKWGDEEQAAFEQLKNVLSSDQVLVHFDPNKTLGLACDASNVGIGAVLFHRYPDGSERPIANVSKTLTAAERNYSQIHKEALAIIFGLRKFYQYLYGRQFILVTDHKPLTSLFGPKKGTPLLAANRLARWALWLNQFNYTNEYRKTADHGNADALSRLPYGDDIDFDREESGEDMDMVCAIKVLSLQVQPVDAKILRQESGKDPVISTVMRYVREGWPPKNAEINEDVNKFRKLSDSLSICHGCLVHGSRVVIPQSLQSKILDLLHLGHFGMERMKQLARTAVYWPGIDAAIEMATRRCDSCGEHQNKPSKPPVHPWMLPEKPWSRLHLDHAINFMGRDWLVITDAYSNYPCIHPTSSTSSRATLDLLEEDFAHFGLPHTLVTDNAPTFTSEEFQSWCKERGITHLTGAPYHPATNGAAERLVQTFKQALRKSSLPPKRALQEFLMQYRRTPTSCGFSPSELLNSRQLRTRIDTLLPSPAHIAQGKQSKEASKSQMTPDSKAVVKVTRQYKAGDPVYALYHGPRRDKQPRWVPAVIKKSLGTRCFNVMVIPYGPVWRRHWEQLQPRYTTEEDNEPGEEVDTVSELVTDHPMEILETVPQTRRQTKPKGTPSVPEYGPDNPRRSKRTRKPTERLCC</sequence>
<dbReference type="GO" id="GO:0003676">
    <property type="term" value="F:nucleic acid binding"/>
    <property type="evidence" value="ECO:0007669"/>
    <property type="project" value="InterPro"/>
</dbReference>
<dbReference type="EMBL" id="JBAMIC010000021">
    <property type="protein sequence ID" value="KAK7092737.1"/>
    <property type="molecule type" value="Genomic_DNA"/>
</dbReference>
<evidence type="ECO:0000256" key="3">
    <source>
        <dbReference type="SAM" id="MobiDB-lite"/>
    </source>
</evidence>
<dbReference type="FunFam" id="3.10.20.370:FF:000001">
    <property type="entry name" value="Retrovirus-related Pol polyprotein from transposon 17.6-like protein"/>
    <property type="match status" value="1"/>
</dbReference>
<dbReference type="Gene3D" id="4.10.60.10">
    <property type="entry name" value="Zinc finger, CCHC-type"/>
    <property type="match status" value="1"/>
</dbReference>
<dbReference type="Pfam" id="PF17921">
    <property type="entry name" value="Integrase_H2C2"/>
    <property type="match status" value="1"/>
</dbReference>
<dbReference type="InterPro" id="IPR041588">
    <property type="entry name" value="Integrase_H2C2"/>
</dbReference>
<proteinExistence type="predicted"/>
<feature type="compositionally biased region" description="Acidic residues" evidence="3">
    <location>
        <begin position="1360"/>
        <end position="1371"/>
    </location>
</feature>
<dbReference type="InterPro" id="IPR001584">
    <property type="entry name" value="Integrase_cat-core"/>
</dbReference>
<dbReference type="SMART" id="SM00343">
    <property type="entry name" value="ZnF_C2HC"/>
    <property type="match status" value="2"/>
</dbReference>
<dbReference type="PANTHER" id="PTHR37984:SF5">
    <property type="entry name" value="PROTEIN NYNRIN-LIKE"/>
    <property type="match status" value="1"/>
</dbReference>
<feature type="region of interest" description="Disordered" evidence="3">
    <location>
        <begin position="1269"/>
        <end position="1290"/>
    </location>
</feature>
<dbReference type="PROSITE" id="PS50994">
    <property type="entry name" value="INTEGRASE"/>
    <property type="match status" value="1"/>
</dbReference>
<dbReference type="Proteomes" id="UP001374579">
    <property type="component" value="Unassembled WGS sequence"/>
</dbReference>
<dbReference type="InterPro" id="IPR043502">
    <property type="entry name" value="DNA/RNA_pol_sf"/>
</dbReference>
<dbReference type="PANTHER" id="PTHR37984">
    <property type="entry name" value="PROTEIN CBG26694"/>
    <property type="match status" value="1"/>
</dbReference>
<dbReference type="CDD" id="cd09274">
    <property type="entry name" value="RNase_HI_RT_Ty3"/>
    <property type="match status" value="1"/>
</dbReference>
<dbReference type="Gene3D" id="3.30.70.270">
    <property type="match status" value="2"/>
</dbReference>
<dbReference type="InterPro" id="IPR050951">
    <property type="entry name" value="Retrovirus_Pol_polyprotein"/>
</dbReference>
<feature type="coiled-coil region" evidence="2">
    <location>
        <begin position="1"/>
        <end position="32"/>
    </location>
</feature>
<dbReference type="Pfam" id="PF00665">
    <property type="entry name" value="rve"/>
    <property type="match status" value="1"/>
</dbReference>
<dbReference type="GO" id="GO:0003824">
    <property type="term" value="F:catalytic activity"/>
    <property type="evidence" value="ECO:0007669"/>
    <property type="project" value="UniProtKB-KW"/>
</dbReference>
<keyword evidence="1" id="KW-0511">Multifunctional enzyme</keyword>
<dbReference type="InterPro" id="IPR001878">
    <property type="entry name" value="Znf_CCHC"/>
</dbReference>
<keyword evidence="6" id="KW-1185">Reference proteome</keyword>
<feature type="region of interest" description="Disordered" evidence="3">
    <location>
        <begin position="1357"/>
        <end position="1425"/>
    </location>
</feature>
<keyword evidence="2" id="KW-0175">Coiled coil</keyword>
<dbReference type="Gene3D" id="3.10.20.370">
    <property type="match status" value="1"/>
</dbReference>
<dbReference type="InterPro" id="IPR043128">
    <property type="entry name" value="Rev_trsase/Diguanyl_cyclase"/>
</dbReference>
<dbReference type="InterPro" id="IPR012337">
    <property type="entry name" value="RNaseH-like_sf"/>
</dbReference>
<evidence type="ECO:0000313" key="6">
    <source>
        <dbReference type="Proteomes" id="UP001374579"/>
    </source>
</evidence>
<dbReference type="Pfam" id="PF00078">
    <property type="entry name" value="RVT_1"/>
    <property type="match status" value="1"/>
</dbReference>
<feature type="domain" description="Integrase catalytic" evidence="4">
    <location>
        <begin position="1109"/>
        <end position="1277"/>
    </location>
</feature>
<dbReference type="Pfam" id="PF17919">
    <property type="entry name" value="RT_RNaseH_2"/>
    <property type="match status" value="1"/>
</dbReference>
<name>A0AAN9AT71_9CAEN</name>
<evidence type="ECO:0000259" key="4">
    <source>
        <dbReference type="PROSITE" id="PS50994"/>
    </source>
</evidence>
<dbReference type="GO" id="GO:0008270">
    <property type="term" value="F:zinc ion binding"/>
    <property type="evidence" value="ECO:0007669"/>
    <property type="project" value="InterPro"/>
</dbReference>
<accession>A0AAN9AT71</accession>
<evidence type="ECO:0000313" key="5">
    <source>
        <dbReference type="EMBL" id="KAK7092737.1"/>
    </source>
</evidence>
<dbReference type="CDD" id="cd01647">
    <property type="entry name" value="RT_LTR"/>
    <property type="match status" value="1"/>
</dbReference>
<dbReference type="GO" id="GO:0015074">
    <property type="term" value="P:DNA integration"/>
    <property type="evidence" value="ECO:0007669"/>
    <property type="project" value="InterPro"/>
</dbReference>
<dbReference type="FunFam" id="3.30.70.270:FF:000020">
    <property type="entry name" value="Transposon Tf2-6 polyprotein-like Protein"/>
    <property type="match status" value="1"/>
</dbReference>
<dbReference type="Gene3D" id="1.10.340.70">
    <property type="match status" value="1"/>
</dbReference>
<dbReference type="InterPro" id="IPR000477">
    <property type="entry name" value="RT_dom"/>
</dbReference>
<dbReference type="Gene3D" id="3.10.10.10">
    <property type="entry name" value="HIV Type 1 Reverse Transcriptase, subunit A, domain 1"/>
    <property type="match status" value="1"/>
</dbReference>
<organism evidence="5 6">
    <name type="scientific">Littorina saxatilis</name>
    <dbReference type="NCBI Taxonomy" id="31220"/>
    <lineage>
        <taxon>Eukaryota</taxon>
        <taxon>Metazoa</taxon>
        <taxon>Spiralia</taxon>
        <taxon>Lophotrochozoa</taxon>
        <taxon>Mollusca</taxon>
        <taxon>Gastropoda</taxon>
        <taxon>Caenogastropoda</taxon>
        <taxon>Littorinimorpha</taxon>
        <taxon>Littorinoidea</taxon>
        <taxon>Littorinidae</taxon>
        <taxon>Littorina</taxon>
    </lineage>
</organism>
<dbReference type="FunFam" id="1.10.340.70:FF:000003">
    <property type="entry name" value="Protein CBG25708"/>
    <property type="match status" value="1"/>
</dbReference>
<dbReference type="InterPro" id="IPR036397">
    <property type="entry name" value="RNaseH_sf"/>
</dbReference>
<dbReference type="Gene3D" id="3.30.420.10">
    <property type="entry name" value="Ribonuclease H-like superfamily/Ribonuclease H"/>
    <property type="match status" value="1"/>
</dbReference>
<dbReference type="FunFam" id="3.30.420.10:FF:000063">
    <property type="entry name" value="Retrovirus-related Pol polyprotein from transposon 297-like Protein"/>
    <property type="match status" value="1"/>
</dbReference>
<dbReference type="SUPFAM" id="SSF53098">
    <property type="entry name" value="Ribonuclease H-like"/>
    <property type="match status" value="1"/>
</dbReference>
<evidence type="ECO:0000256" key="1">
    <source>
        <dbReference type="ARBA" id="ARBA00023268"/>
    </source>
</evidence>
<dbReference type="SUPFAM" id="SSF56672">
    <property type="entry name" value="DNA/RNA polymerases"/>
    <property type="match status" value="1"/>
</dbReference>